<evidence type="ECO:0000256" key="6">
    <source>
        <dbReference type="ARBA" id="ARBA00022496"/>
    </source>
</evidence>
<keyword evidence="14" id="KW-1185">Reference proteome</keyword>
<sequence length="137" mass="15289">MMATPPSMVKESDISMERYHQLSDATMDTLLESLENLIDSLGNSDYEVEYSSGVLTLSLGGKGTYVVNKQPPNKQIWLSSPFSPISGPKRYDYVEKQDGWYYARDGRSIENLLDEELSSVLQQEVKLGTEAISSKVA</sequence>
<protein>
    <recommendedName>
        <fullName evidence="3">ferroxidase</fullName>
        <ecNumber evidence="3">1.16.3.1</ecNumber>
    </recommendedName>
</protein>
<dbReference type="AlphaFoldDB" id="A0A4S4L2T5"/>
<dbReference type="NCBIfam" id="TIGR03421">
    <property type="entry name" value="FeS_CyaY"/>
    <property type="match status" value="1"/>
</dbReference>
<keyword evidence="9" id="KW-0408">Iron</keyword>
<dbReference type="GO" id="GO:0016226">
    <property type="term" value="P:iron-sulfur cluster assembly"/>
    <property type="evidence" value="ECO:0007669"/>
    <property type="project" value="InterPro"/>
</dbReference>
<evidence type="ECO:0000256" key="3">
    <source>
        <dbReference type="ARBA" id="ARBA00013107"/>
    </source>
</evidence>
<dbReference type="PROSITE" id="PS50810">
    <property type="entry name" value="FRATAXIN_2"/>
    <property type="match status" value="1"/>
</dbReference>
<dbReference type="Gene3D" id="3.30.920.10">
    <property type="entry name" value="Frataxin/CyaY"/>
    <property type="match status" value="1"/>
</dbReference>
<evidence type="ECO:0000256" key="9">
    <source>
        <dbReference type="ARBA" id="ARBA00023004"/>
    </source>
</evidence>
<keyword evidence="4" id="KW-0409">Iron storage</keyword>
<evidence type="ECO:0000313" key="14">
    <source>
        <dbReference type="Proteomes" id="UP000308199"/>
    </source>
</evidence>
<evidence type="ECO:0000256" key="10">
    <source>
        <dbReference type="ARBA" id="ARBA00023065"/>
    </source>
</evidence>
<evidence type="ECO:0000256" key="5">
    <source>
        <dbReference type="ARBA" id="ARBA00022448"/>
    </source>
</evidence>
<keyword evidence="6" id="KW-0410">Iron transport</keyword>
<dbReference type="GO" id="GO:0005739">
    <property type="term" value="C:mitochondrion"/>
    <property type="evidence" value="ECO:0007669"/>
    <property type="project" value="UniProtKB-SubCell"/>
</dbReference>
<comment type="catalytic activity">
    <reaction evidence="12">
        <text>4 Fe(2+) + O2 + 4 H(+) = 4 Fe(3+) + 2 H2O</text>
        <dbReference type="Rhea" id="RHEA:11148"/>
        <dbReference type="ChEBI" id="CHEBI:15377"/>
        <dbReference type="ChEBI" id="CHEBI:15378"/>
        <dbReference type="ChEBI" id="CHEBI:15379"/>
        <dbReference type="ChEBI" id="CHEBI:29033"/>
        <dbReference type="ChEBI" id="CHEBI:29034"/>
        <dbReference type="EC" id="1.16.3.1"/>
    </reaction>
</comment>
<dbReference type="PANTHER" id="PTHR16821:SF2">
    <property type="entry name" value="FRATAXIN, MITOCHONDRIAL"/>
    <property type="match status" value="1"/>
</dbReference>
<dbReference type="OrthoDB" id="1897642at2759"/>
<keyword evidence="8" id="KW-0560">Oxidoreductase</keyword>
<dbReference type="GO" id="GO:0008199">
    <property type="term" value="F:ferric iron binding"/>
    <property type="evidence" value="ECO:0007669"/>
    <property type="project" value="InterPro"/>
</dbReference>
<proteinExistence type="inferred from homology"/>
<dbReference type="GO" id="GO:0034986">
    <property type="term" value="F:iron chaperone activity"/>
    <property type="evidence" value="ECO:0007669"/>
    <property type="project" value="TreeGrafter"/>
</dbReference>
<comment type="subcellular location">
    <subcellularLocation>
        <location evidence="1">Mitochondrion</location>
    </subcellularLocation>
</comment>
<dbReference type="EMBL" id="SGPK01000286">
    <property type="protein sequence ID" value="THH05101.1"/>
    <property type="molecule type" value="Genomic_DNA"/>
</dbReference>
<evidence type="ECO:0000256" key="11">
    <source>
        <dbReference type="ARBA" id="ARBA00023128"/>
    </source>
</evidence>
<dbReference type="InterPro" id="IPR036524">
    <property type="entry name" value="Frataxin/CyaY_sf"/>
</dbReference>
<name>A0A4S4L2T5_9AGAM</name>
<dbReference type="InterPro" id="IPR002908">
    <property type="entry name" value="Frataxin/CyaY"/>
</dbReference>
<keyword evidence="7" id="KW-0809">Transit peptide</keyword>
<keyword evidence="5" id="KW-0813">Transport</keyword>
<evidence type="ECO:0000313" key="13">
    <source>
        <dbReference type="EMBL" id="THH05101.1"/>
    </source>
</evidence>
<dbReference type="EC" id="1.16.3.1" evidence="3"/>
<dbReference type="PROSITE" id="PS01344">
    <property type="entry name" value="FRATAXIN_1"/>
    <property type="match status" value="1"/>
</dbReference>
<evidence type="ECO:0000256" key="7">
    <source>
        <dbReference type="ARBA" id="ARBA00022946"/>
    </source>
</evidence>
<dbReference type="GO" id="GO:0006826">
    <property type="term" value="P:iron ion transport"/>
    <property type="evidence" value="ECO:0007669"/>
    <property type="project" value="UniProtKB-KW"/>
</dbReference>
<comment type="similarity">
    <text evidence="2">Belongs to the frataxin family.</text>
</comment>
<organism evidence="13 14">
    <name type="scientific">Phellinidium pouzarii</name>
    <dbReference type="NCBI Taxonomy" id="167371"/>
    <lineage>
        <taxon>Eukaryota</taxon>
        <taxon>Fungi</taxon>
        <taxon>Dikarya</taxon>
        <taxon>Basidiomycota</taxon>
        <taxon>Agaricomycotina</taxon>
        <taxon>Agaricomycetes</taxon>
        <taxon>Hymenochaetales</taxon>
        <taxon>Hymenochaetaceae</taxon>
        <taxon>Phellinidium</taxon>
    </lineage>
</organism>
<dbReference type="NCBIfam" id="TIGR03422">
    <property type="entry name" value="mito_frataxin"/>
    <property type="match status" value="1"/>
</dbReference>
<dbReference type="SUPFAM" id="SSF55387">
    <property type="entry name" value="Frataxin/Nqo15-like"/>
    <property type="match status" value="1"/>
</dbReference>
<evidence type="ECO:0000256" key="2">
    <source>
        <dbReference type="ARBA" id="ARBA00008183"/>
    </source>
</evidence>
<accession>A0A4S4L2T5</accession>
<comment type="caution">
    <text evidence="13">The sequence shown here is derived from an EMBL/GenBank/DDBJ whole genome shotgun (WGS) entry which is preliminary data.</text>
</comment>
<dbReference type="GO" id="GO:0004322">
    <property type="term" value="F:ferroxidase activity"/>
    <property type="evidence" value="ECO:0007669"/>
    <property type="project" value="UniProtKB-EC"/>
</dbReference>
<dbReference type="SMART" id="SM01219">
    <property type="entry name" value="Frataxin_Cyay"/>
    <property type="match status" value="1"/>
</dbReference>
<evidence type="ECO:0000256" key="8">
    <source>
        <dbReference type="ARBA" id="ARBA00023002"/>
    </source>
</evidence>
<keyword evidence="10" id="KW-0406">Ion transport</keyword>
<evidence type="ECO:0000256" key="4">
    <source>
        <dbReference type="ARBA" id="ARBA00022434"/>
    </source>
</evidence>
<dbReference type="InterPro" id="IPR017789">
    <property type="entry name" value="Frataxin"/>
</dbReference>
<reference evidence="13 14" key="1">
    <citation type="submission" date="2019-02" db="EMBL/GenBank/DDBJ databases">
        <title>Genome sequencing of the rare red list fungi Phellinidium pouzarii.</title>
        <authorList>
            <person name="Buettner E."/>
            <person name="Kellner H."/>
        </authorList>
    </citation>
    <scope>NUCLEOTIDE SEQUENCE [LARGE SCALE GENOMIC DNA]</scope>
    <source>
        <strain evidence="13 14">DSM 108285</strain>
    </source>
</reference>
<dbReference type="PRINTS" id="PR00904">
    <property type="entry name" value="FRATAXIN"/>
</dbReference>
<dbReference type="GO" id="GO:0008198">
    <property type="term" value="F:ferrous iron binding"/>
    <property type="evidence" value="ECO:0007669"/>
    <property type="project" value="TreeGrafter"/>
</dbReference>
<dbReference type="PANTHER" id="PTHR16821">
    <property type="entry name" value="FRATAXIN"/>
    <property type="match status" value="1"/>
</dbReference>
<dbReference type="Proteomes" id="UP000308199">
    <property type="component" value="Unassembled WGS sequence"/>
</dbReference>
<keyword evidence="11" id="KW-0496">Mitochondrion</keyword>
<dbReference type="GO" id="GO:0006879">
    <property type="term" value="P:intracellular iron ion homeostasis"/>
    <property type="evidence" value="ECO:0007669"/>
    <property type="project" value="UniProtKB-KW"/>
</dbReference>
<gene>
    <name evidence="13" type="ORF">EW145_g5039</name>
</gene>
<evidence type="ECO:0000256" key="12">
    <source>
        <dbReference type="ARBA" id="ARBA00047990"/>
    </source>
</evidence>
<dbReference type="GO" id="GO:0051537">
    <property type="term" value="F:2 iron, 2 sulfur cluster binding"/>
    <property type="evidence" value="ECO:0007669"/>
    <property type="project" value="TreeGrafter"/>
</dbReference>
<dbReference type="Pfam" id="PF01491">
    <property type="entry name" value="Frataxin_Cyay"/>
    <property type="match status" value="1"/>
</dbReference>
<dbReference type="InterPro" id="IPR020895">
    <property type="entry name" value="Frataxin_CS"/>
</dbReference>
<evidence type="ECO:0000256" key="1">
    <source>
        <dbReference type="ARBA" id="ARBA00004173"/>
    </source>
</evidence>